<dbReference type="EMBL" id="NIDE01000004">
    <property type="protein sequence ID" value="OWK43561.1"/>
    <property type="molecule type" value="Genomic_DNA"/>
</dbReference>
<proteinExistence type="predicted"/>
<keyword evidence="1" id="KW-0812">Transmembrane</keyword>
<evidence type="ECO:0000313" key="3">
    <source>
        <dbReference type="Proteomes" id="UP000214646"/>
    </source>
</evidence>
<keyword evidence="1" id="KW-0472">Membrane</keyword>
<keyword evidence="1" id="KW-1133">Transmembrane helix</keyword>
<organism evidence="2 3">
    <name type="scientific">Fimbriiglobus ruber</name>
    <dbReference type="NCBI Taxonomy" id="1908690"/>
    <lineage>
        <taxon>Bacteria</taxon>
        <taxon>Pseudomonadati</taxon>
        <taxon>Planctomycetota</taxon>
        <taxon>Planctomycetia</taxon>
        <taxon>Gemmatales</taxon>
        <taxon>Gemmataceae</taxon>
        <taxon>Fimbriiglobus</taxon>
    </lineage>
</organism>
<evidence type="ECO:0000256" key="1">
    <source>
        <dbReference type="SAM" id="Phobius"/>
    </source>
</evidence>
<feature type="transmembrane region" description="Helical" evidence="1">
    <location>
        <begin position="12"/>
        <end position="36"/>
    </location>
</feature>
<gene>
    <name evidence="2" type="ORF">FRUB_03160</name>
</gene>
<accession>A0A225DQJ2</accession>
<protein>
    <submittedName>
        <fullName evidence="2">Uncharacterized protein</fullName>
    </submittedName>
</protein>
<keyword evidence="3" id="KW-1185">Reference proteome</keyword>
<comment type="caution">
    <text evidence="2">The sequence shown here is derived from an EMBL/GenBank/DDBJ whole genome shotgun (WGS) entry which is preliminary data.</text>
</comment>
<reference evidence="3" key="1">
    <citation type="submission" date="2017-06" db="EMBL/GenBank/DDBJ databases">
        <title>Genome analysis of Fimbriiglobus ruber SP5, the first member of the order Planctomycetales with confirmed chitinolytic capability.</title>
        <authorList>
            <person name="Ravin N.V."/>
            <person name="Rakitin A.L."/>
            <person name="Ivanova A.A."/>
            <person name="Beletsky A.V."/>
            <person name="Kulichevskaya I.S."/>
            <person name="Mardanov A.V."/>
            <person name="Dedysh S.N."/>
        </authorList>
    </citation>
    <scope>NUCLEOTIDE SEQUENCE [LARGE SCALE GENOMIC DNA]</scope>
    <source>
        <strain evidence="3">SP5</strain>
    </source>
</reference>
<dbReference type="Proteomes" id="UP000214646">
    <property type="component" value="Unassembled WGS sequence"/>
</dbReference>
<sequence length="47" mass="5297">MDQFPGGENNPAYRLAFTFWLVLFLGVVCIGLLCYLGTFAKSIWPNL</sequence>
<evidence type="ECO:0000313" key="2">
    <source>
        <dbReference type="EMBL" id="OWK43561.1"/>
    </source>
</evidence>
<name>A0A225DQJ2_9BACT</name>
<dbReference type="AlphaFoldDB" id="A0A225DQJ2"/>